<reference evidence="2" key="1">
    <citation type="journal article" date="2014" name="Front. Microbiol.">
        <title>High frequency of phylogenetically diverse reductive dehalogenase-homologous genes in deep subseafloor sedimentary metagenomes.</title>
        <authorList>
            <person name="Kawai M."/>
            <person name="Futagami T."/>
            <person name="Toyoda A."/>
            <person name="Takaki Y."/>
            <person name="Nishi S."/>
            <person name="Hori S."/>
            <person name="Arai W."/>
            <person name="Tsubouchi T."/>
            <person name="Morono Y."/>
            <person name="Uchiyama I."/>
            <person name="Ito T."/>
            <person name="Fujiyama A."/>
            <person name="Inagaki F."/>
            <person name="Takami H."/>
        </authorList>
    </citation>
    <scope>NUCLEOTIDE SEQUENCE</scope>
    <source>
        <strain evidence="2">Expedition CK06-06</strain>
    </source>
</reference>
<evidence type="ECO:0000256" key="1">
    <source>
        <dbReference type="SAM" id="Coils"/>
    </source>
</evidence>
<feature type="non-terminal residue" evidence="2">
    <location>
        <position position="291"/>
    </location>
</feature>
<dbReference type="InterPro" id="IPR027417">
    <property type="entry name" value="P-loop_NTPase"/>
</dbReference>
<dbReference type="AlphaFoldDB" id="X1CML7"/>
<gene>
    <name evidence="2" type="ORF">S01H4_39192</name>
</gene>
<accession>X1CML7</accession>
<protein>
    <recommendedName>
        <fullName evidence="3">SMC family ATPase</fullName>
    </recommendedName>
</protein>
<proteinExistence type="predicted"/>
<dbReference type="PANTHER" id="PTHR32114:SF2">
    <property type="entry name" value="ABC TRANSPORTER ABCH.3"/>
    <property type="match status" value="1"/>
</dbReference>
<name>X1CML7_9ZZZZ</name>
<sequence length="291" mass="33355">VEKQIKNIDYEEARHSQVGNEIQRLQNAPVEKAKLEEAEKKVDSLRVTLNEWQESSLQRDLDFKDLEKEIEKIKIELEELPSIKESLLQQEQLLKADLAFKEEILEERGGYQSKFEQCLKLEKEKKEIDRELKESRQGKDIYEKLIVAFGKNGIQALIIENALPEIEEEANKLLAKLTANGTQVSIESLRDLKSGRLKETLEIKISDELGTRDYELYSGGEAFRIDFSIRIALSKLLARRAGTRLRTLVIDEGFGTQDEEGLDNIIEAIQSISDDFDKILVITHLEALKDA</sequence>
<dbReference type="SUPFAM" id="SSF52540">
    <property type="entry name" value="P-loop containing nucleoside triphosphate hydrolases"/>
    <property type="match status" value="1"/>
</dbReference>
<comment type="caution">
    <text evidence="2">The sequence shown here is derived from an EMBL/GenBank/DDBJ whole genome shotgun (WGS) entry which is preliminary data.</text>
</comment>
<feature type="coiled-coil region" evidence="1">
    <location>
        <begin position="111"/>
        <end position="138"/>
    </location>
</feature>
<dbReference type="Pfam" id="PF13558">
    <property type="entry name" value="SbcC_Walker_B"/>
    <property type="match status" value="1"/>
</dbReference>
<dbReference type="EMBL" id="BART01021204">
    <property type="protein sequence ID" value="GAG97408.1"/>
    <property type="molecule type" value="Genomic_DNA"/>
</dbReference>
<evidence type="ECO:0008006" key="3">
    <source>
        <dbReference type="Google" id="ProtNLM"/>
    </source>
</evidence>
<organism evidence="2">
    <name type="scientific">marine sediment metagenome</name>
    <dbReference type="NCBI Taxonomy" id="412755"/>
    <lineage>
        <taxon>unclassified sequences</taxon>
        <taxon>metagenomes</taxon>
        <taxon>ecological metagenomes</taxon>
    </lineage>
</organism>
<dbReference type="Gene3D" id="3.40.50.300">
    <property type="entry name" value="P-loop containing nucleotide triphosphate hydrolases"/>
    <property type="match status" value="1"/>
</dbReference>
<dbReference type="PANTHER" id="PTHR32114">
    <property type="entry name" value="ABC TRANSPORTER ABCH.3"/>
    <property type="match status" value="1"/>
</dbReference>
<keyword evidence="1" id="KW-0175">Coiled coil</keyword>
<feature type="non-terminal residue" evidence="2">
    <location>
        <position position="1"/>
    </location>
</feature>
<evidence type="ECO:0000313" key="2">
    <source>
        <dbReference type="EMBL" id="GAG97408.1"/>
    </source>
</evidence>